<evidence type="ECO:0000313" key="12">
    <source>
        <dbReference type="EMBL" id="MCA2019085.1"/>
    </source>
</evidence>
<comment type="caution">
    <text evidence="12">The sequence shown here is derived from an EMBL/GenBank/DDBJ whole genome shotgun (WGS) entry which is preliminary data.</text>
</comment>
<comment type="similarity">
    <text evidence="2 8">Belongs to the glycosyl hydrolase 42 family.</text>
</comment>
<dbReference type="Gene3D" id="3.20.20.80">
    <property type="entry name" value="Glycosidases"/>
    <property type="match status" value="1"/>
</dbReference>
<evidence type="ECO:0000256" key="8">
    <source>
        <dbReference type="PIRNR" id="PIRNR001084"/>
    </source>
</evidence>
<feature type="signal peptide" evidence="9">
    <location>
        <begin position="1"/>
        <end position="22"/>
    </location>
</feature>
<sequence length="707" mass="79923">MMIKNTLPLLTLLISSSFTVHAIEPSHVDTPYFGVAYYTEYMPYERLSKDIEMMKAAHINVVRIGESTWATMEPEEGQFDFSPLDKVLDAMNEAGIKVIIGTPTYAIPSWLAKKYPDVLAVTASGQNKYGARQNMDITNPHYRYYAKRIINKMIAHVANHPAVIGYQIDNETKHYGTSGPEVQKAFVSYLQQTYPDINAFNREFGLDYWSNRIARWEDFPEVHGSVFDTPTTSINASITTEFAKFQRQLVTDFLQWEADLVNQYKRPDQFVTQNFDLDWRGYSYGLQSNVNHFKAAKAVDVAGIDIYHPTQNLLTGTEISFGGDMARSMKNGKNYFVIETEAQGFAEWTPYPGQLRLQAYSHLASGANMVGYWHWSSTHNAFETYWKGLLSHDFEPNPTYQEAAQIGGEFAQYGKQLANLKIHHDTAILVSNEAQTAFNEFRFGWGSQEKYNDILRPFYDALYRMNVGVDFISPSTLAEQIKHYKLVVVPALYAASDELLEQLNRYVEQGGHVVYTFKDGFSNEHVKVRSSHQPGIINASAGVYYSQFVKPEHVSLKGDLFGVDPDDIQIKYWMELVKPTTAKVLTHYQHAAWGDYAAITENQYGSGLATYIGFMPGDKLLEGILADAVKKAGIHTPAQSNHFPVIVKSGINDEGHSVHYLFNYSDKPIQAQYNFPNGKSLFDAQEVAQGTHVNLPAWGVSIIIEQK</sequence>
<dbReference type="PIRSF" id="PIRSF001084">
    <property type="entry name" value="B-galactosidase"/>
    <property type="match status" value="1"/>
</dbReference>
<dbReference type="InterPro" id="IPR013529">
    <property type="entry name" value="Glyco_hydro_42_N"/>
</dbReference>
<dbReference type="PANTHER" id="PTHR36447">
    <property type="entry name" value="BETA-GALACTOSIDASE GANA"/>
    <property type="match status" value="1"/>
</dbReference>
<keyword evidence="7 8" id="KW-0326">Glycosidase</keyword>
<dbReference type="SUPFAM" id="SSF52317">
    <property type="entry name" value="Class I glutamine amidotransferase-like"/>
    <property type="match status" value="1"/>
</dbReference>
<reference evidence="13" key="1">
    <citation type="submission" date="2023-07" db="EMBL/GenBank/DDBJ databases">
        <title>Molecular identification of indigenous halophilic bacteria isolated from red sea cost, biodegradation of synthetic dyes and assessment of degraded metabolite toxicity.</title>
        <authorList>
            <person name="Chaieb K."/>
            <person name="Altayb H.N."/>
        </authorList>
    </citation>
    <scope>NUCLEOTIDE SEQUENCE [LARGE SCALE GENOMIC DNA]</scope>
    <source>
        <strain evidence="13">K20</strain>
    </source>
</reference>
<proteinExistence type="inferred from homology"/>
<keyword evidence="5 8" id="KW-0378">Hydrolase</keyword>
<evidence type="ECO:0000256" key="2">
    <source>
        <dbReference type="ARBA" id="ARBA00005940"/>
    </source>
</evidence>
<accession>A0ABS7YXQ7</accession>
<evidence type="ECO:0000256" key="5">
    <source>
        <dbReference type="ARBA" id="ARBA00022801"/>
    </source>
</evidence>
<gene>
    <name evidence="12" type="ORF">LDJ79_23455</name>
</gene>
<evidence type="ECO:0000256" key="6">
    <source>
        <dbReference type="ARBA" id="ARBA00022833"/>
    </source>
</evidence>
<evidence type="ECO:0000256" key="9">
    <source>
        <dbReference type="SAM" id="SignalP"/>
    </source>
</evidence>
<evidence type="ECO:0000256" key="7">
    <source>
        <dbReference type="ARBA" id="ARBA00023295"/>
    </source>
</evidence>
<keyword evidence="9" id="KW-0732">Signal</keyword>
<evidence type="ECO:0000256" key="3">
    <source>
        <dbReference type="ARBA" id="ARBA00012756"/>
    </source>
</evidence>
<dbReference type="CDD" id="cd03143">
    <property type="entry name" value="A4_beta-galactosidase_middle_domain"/>
    <property type="match status" value="1"/>
</dbReference>
<dbReference type="InterPro" id="IPR017853">
    <property type="entry name" value="GH"/>
</dbReference>
<dbReference type="Proteomes" id="UP001199044">
    <property type="component" value="Unassembled WGS sequence"/>
</dbReference>
<dbReference type="Pfam" id="PF08532">
    <property type="entry name" value="Glyco_hydro_42M"/>
    <property type="match status" value="1"/>
</dbReference>
<keyword evidence="4" id="KW-0479">Metal-binding</keyword>
<feature type="domain" description="Glycoside hydrolase family 42 N-terminal" evidence="10">
    <location>
        <begin position="37"/>
        <end position="411"/>
    </location>
</feature>
<organism evidence="12 13">
    <name type="scientific">Vibrio tritonius</name>
    <dbReference type="NCBI Taxonomy" id="1435069"/>
    <lineage>
        <taxon>Bacteria</taxon>
        <taxon>Pseudomonadati</taxon>
        <taxon>Pseudomonadota</taxon>
        <taxon>Gammaproteobacteria</taxon>
        <taxon>Vibrionales</taxon>
        <taxon>Vibrionaceae</taxon>
        <taxon>Vibrio</taxon>
    </lineage>
</organism>
<dbReference type="InterPro" id="IPR013738">
    <property type="entry name" value="Beta_galactosidase_Trimer"/>
</dbReference>
<keyword evidence="13" id="KW-1185">Reference proteome</keyword>
<dbReference type="EC" id="3.2.1.23" evidence="3 8"/>
<dbReference type="Pfam" id="PF02449">
    <property type="entry name" value="Glyco_hydro_42"/>
    <property type="match status" value="1"/>
</dbReference>
<protein>
    <recommendedName>
        <fullName evidence="3 8">Beta-galactosidase</fullName>
        <shortName evidence="8">Beta-gal</shortName>
        <ecNumber evidence="3 8">3.2.1.23</ecNumber>
    </recommendedName>
</protein>
<dbReference type="PANTHER" id="PTHR36447:SF2">
    <property type="entry name" value="BETA-GALACTOSIDASE YESZ"/>
    <property type="match status" value="1"/>
</dbReference>
<evidence type="ECO:0000313" key="13">
    <source>
        <dbReference type="Proteomes" id="UP001199044"/>
    </source>
</evidence>
<evidence type="ECO:0000256" key="1">
    <source>
        <dbReference type="ARBA" id="ARBA00001412"/>
    </source>
</evidence>
<evidence type="ECO:0000256" key="4">
    <source>
        <dbReference type="ARBA" id="ARBA00022723"/>
    </source>
</evidence>
<evidence type="ECO:0000259" key="11">
    <source>
        <dbReference type="Pfam" id="PF08532"/>
    </source>
</evidence>
<dbReference type="InterPro" id="IPR029062">
    <property type="entry name" value="Class_I_gatase-like"/>
</dbReference>
<evidence type="ECO:0000259" key="10">
    <source>
        <dbReference type="Pfam" id="PF02449"/>
    </source>
</evidence>
<dbReference type="Gene3D" id="3.40.50.880">
    <property type="match status" value="1"/>
</dbReference>
<comment type="catalytic activity">
    <reaction evidence="1 8">
        <text>Hydrolysis of terminal non-reducing beta-D-galactose residues in beta-D-galactosides.</text>
        <dbReference type="EC" id="3.2.1.23"/>
    </reaction>
</comment>
<dbReference type="EMBL" id="JAIWIU010000250">
    <property type="protein sequence ID" value="MCA2019085.1"/>
    <property type="molecule type" value="Genomic_DNA"/>
</dbReference>
<keyword evidence="6" id="KW-0862">Zinc</keyword>
<feature type="domain" description="Beta-galactosidase trimerisation" evidence="11">
    <location>
        <begin position="425"/>
        <end position="634"/>
    </location>
</feature>
<dbReference type="RefSeq" id="WP_225252316.1">
    <property type="nucleotide sequence ID" value="NZ_JAIWIU010000250.1"/>
</dbReference>
<name>A0ABS7YXQ7_9VIBR</name>
<feature type="chain" id="PRO_5045444782" description="Beta-galactosidase" evidence="9">
    <location>
        <begin position="23"/>
        <end position="707"/>
    </location>
</feature>
<dbReference type="SUPFAM" id="SSF51445">
    <property type="entry name" value="(Trans)glycosidases"/>
    <property type="match status" value="1"/>
</dbReference>
<dbReference type="InterPro" id="IPR003476">
    <property type="entry name" value="Glyco_hydro_42"/>
</dbReference>